<dbReference type="Proteomes" id="UP000095283">
    <property type="component" value="Unplaced"/>
</dbReference>
<accession>A0A1I7WYJ6</accession>
<keyword evidence="1" id="KW-1185">Reference proteome</keyword>
<organism evidence="1 2">
    <name type="scientific">Heterorhabditis bacteriophora</name>
    <name type="common">Entomopathogenic nematode worm</name>
    <dbReference type="NCBI Taxonomy" id="37862"/>
    <lineage>
        <taxon>Eukaryota</taxon>
        <taxon>Metazoa</taxon>
        <taxon>Ecdysozoa</taxon>
        <taxon>Nematoda</taxon>
        <taxon>Chromadorea</taxon>
        <taxon>Rhabditida</taxon>
        <taxon>Rhabditina</taxon>
        <taxon>Rhabditomorpha</taxon>
        <taxon>Strongyloidea</taxon>
        <taxon>Heterorhabditidae</taxon>
        <taxon>Heterorhabditis</taxon>
    </lineage>
</organism>
<proteinExistence type="predicted"/>
<sequence length="21" mass="2566">MILKRLLCLYFSKFISLLSNY</sequence>
<protein>
    <submittedName>
        <fullName evidence="2">Uncharacterized protein</fullName>
    </submittedName>
</protein>
<evidence type="ECO:0000313" key="1">
    <source>
        <dbReference type="Proteomes" id="UP000095283"/>
    </source>
</evidence>
<evidence type="ECO:0000313" key="2">
    <source>
        <dbReference type="WBParaSite" id="Hba_10255"/>
    </source>
</evidence>
<dbReference type="WBParaSite" id="Hba_10255">
    <property type="protein sequence ID" value="Hba_10255"/>
    <property type="gene ID" value="Hba_10255"/>
</dbReference>
<reference evidence="2" key="1">
    <citation type="submission" date="2016-11" db="UniProtKB">
        <authorList>
            <consortium name="WormBaseParasite"/>
        </authorList>
    </citation>
    <scope>IDENTIFICATION</scope>
</reference>
<name>A0A1I7WYJ6_HETBA</name>
<dbReference type="AlphaFoldDB" id="A0A1I7WYJ6"/>